<dbReference type="Pfam" id="PF00849">
    <property type="entry name" value="PseudoU_synth_2"/>
    <property type="match status" value="1"/>
</dbReference>
<dbReference type="AlphaFoldDB" id="A0A9D2PBJ0"/>
<organism evidence="9 10">
    <name type="scientific">Candidatus Lachnoclostridium pullistercoris</name>
    <dbReference type="NCBI Taxonomy" id="2838632"/>
    <lineage>
        <taxon>Bacteria</taxon>
        <taxon>Bacillati</taxon>
        <taxon>Bacillota</taxon>
        <taxon>Clostridia</taxon>
        <taxon>Lachnospirales</taxon>
        <taxon>Lachnospiraceae</taxon>
    </lineage>
</organism>
<dbReference type="NCBIfam" id="TIGR00005">
    <property type="entry name" value="rluA_subfam"/>
    <property type="match status" value="1"/>
</dbReference>
<dbReference type="Proteomes" id="UP000823883">
    <property type="component" value="Unassembled WGS sequence"/>
</dbReference>
<comment type="catalytic activity">
    <reaction evidence="1 7">
        <text>a uridine in RNA = a pseudouridine in RNA</text>
        <dbReference type="Rhea" id="RHEA:48348"/>
        <dbReference type="Rhea" id="RHEA-COMP:12068"/>
        <dbReference type="Rhea" id="RHEA-COMP:12069"/>
        <dbReference type="ChEBI" id="CHEBI:65314"/>
        <dbReference type="ChEBI" id="CHEBI:65315"/>
    </reaction>
</comment>
<dbReference type="SUPFAM" id="SSF55174">
    <property type="entry name" value="Alpha-L RNA-binding motif"/>
    <property type="match status" value="1"/>
</dbReference>
<evidence type="ECO:0000256" key="1">
    <source>
        <dbReference type="ARBA" id="ARBA00000073"/>
    </source>
</evidence>
<dbReference type="CDD" id="cd00165">
    <property type="entry name" value="S4"/>
    <property type="match status" value="1"/>
</dbReference>
<dbReference type="InterPro" id="IPR006224">
    <property type="entry name" value="PsdUridine_synth_RluA-like_CS"/>
</dbReference>
<sequence>MKQFLTVTEEGKDSRLDAFISGQLEDLSRSYIQKILKNGGVLVNGKAVKSSYRVAENDVVEVTVPEPEEPEVAAEPMELDIIYEDQDLILINKPKGMVVHPAAGHTSGTLVNGLLAHCRGDLSGINGVLRPGIVHRIDMDTTGVLVACKNDFAHQSIADQLKVHSITRKYYAIVHGVIKEEEGTVDAPIGRHPTDRKKMSINYKNGREAVTHYRVLQRFEKYTYVECQLETGRTHQIRVHMASIHHPLLGDTVYGPAKCPIPGLQGQTLHAGVLGFVHPRTGEYMEFSAPLPEYFQKLLKILK</sequence>
<evidence type="ECO:0000256" key="5">
    <source>
        <dbReference type="PIRSR" id="PIRSR606225-1"/>
    </source>
</evidence>
<evidence type="ECO:0000256" key="6">
    <source>
        <dbReference type="PROSITE-ProRule" id="PRU00182"/>
    </source>
</evidence>
<dbReference type="GO" id="GO:0120159">
    <property type="term" value="F:rRNA pseudouridine synthase activity"/>
    <property type="evidence" value="ECO:0007669"/>
    <property type="project" value="UniProtKB-ARBA"/>
</dbReference>
<keyword evidence="4 7" id="KW-0413">Isomerase</keyword>
<comment type="similarity">
    <text evidence="2 7">Belongs to the pseudouridine synthase RluA family.</text>
</comment>
<dbReference type="InterPro" id="IPR050188">
    <property type="entry name" value="RluA_PseudoU_synthase"/>
</dbReference>
<dbReference type="InterPro" id="IPR002942">
    <property type="entry name" value="S4_RNA-bd"/>
</dbReference>
<dbReference type="PROSITE" id="PS01129">
    <property type="entry name" value="PSI_RLU"/>
    <property type="match status" value="1"/>
</dbReference>
<dbReference type="EC" id="5.4.99.-" evidence="7"/>
<reference evidence="9" key="1">
    <citation type="journal article" date="2021" name="PeerJ">
        <title>Extensive microbial diversity within the chicken gut microbiome revealed by metagenomics and culture.</title>
        <authorList>
            <person name="Gilroy R."/>
            <person name="Ravi A."/>
            <person name="Getino M."/>
            <person name="Pursley I."/>
            <person name="Horton D.L."/>
            <person name="Alikhan N.F."/>
            <person name="Baker D."/>
            <person name="Gharbi K."/>
            <person name="Hall N."/>
            <person name="Watson M."/>
            <person name="Adriaenssens E.M."/>
            <person name="Foster-Nyarko E."/>
            <person name="Jarju S."/>
            <person name="Secka A."/>
            <person name="Antonio M."/>
            <person name="Oren A."/>
            <person name="Chaudhuri R.R."/>
            <person name="La Ragione R."/>
            <person name="Hildebrand F."/>
            <person name="Pallen M.J."/>
        </authorList>
    </citation>
    <scope>NUCLEOTIDE SEQUENCE</scope>
    <source>
        <strain evidence="9">CHK183-5548</strain>
    </source>
</reference>
<dbReference type="FunFam" id="3.30.2350.10:FF:000006">
    <property type="entry name" value="Pseudouridine synthase"/>
    <property type="match status" value="1"/>
</dbReference>
<comment type="function">
    <text evidence="7">Responsible for synthesis of pseudouridine from uracil.</text>
</comment>
<dbReference type="Gene3D" id="3.30.2350.10">
    <property type="entry name" value="Pseudouridine synthase"/>
    <property type="match status" value="1"/>
</dbReference>
<protein>
    <recommendedName>
        <fullName evidence="7">Pseudouridine synthase</fullName>
        <ecNumber evidence="7">5.4.99.-</ecNumber>
    </recommendedName>
</protein>
<dbReference type="PANTHER" id="PTHR21600">
    <property type="entry name" value="MITOCHONDRIAL RNA PSEUDOURIDINE SYNTHASE"/>
    <property type="match status" value="1"/>
</dbReference>
<dbReference type="PANTHER" id="PTHR21600:SF44">
    <property type="entry name" value="RIBOSOMAL LARGE SUBUNIT PSEUDOURIDINE SYNTHASE D"/>
    <property type="match status" value="1"/>
</dbReference>
<evidence type="ECO:0000313" key="10">
    <source>
        <dbReference type="Proteomes" id="UP000823883"/>
    </source>
</evidence>
<evidence type="ECO:0000256" key="2">
    <source>
        <dbReference type="ARBA" id="ARBA00010876"/>
    </source>
</evidence>
<evidence type="ECO:0000256" key="3">
    <source>
        <dbReference type="ARBA" id="ARBA00022884"/>
    </source>
</evidence>
<evidence type="ECO:0000256" key="7">
    <source>
        <dbReference type="RuleBase" id="RU362028"/>
    </source>
</evidence>
<evidence type="ECO:0000256" key="4">
    <source>
        <dbReference type="ARBA" id="ARBA00023235"/>
    </source>
</evidence>
<dbReference type="Pfam" id="PF01479">
    <property type="entry name" value="S4"/>
    <property type="match status" value="1"/>
</dbReference>
<dbReference type="PROSITE" id="PS50889">
    <property type="entry name" value="S4"/>
    <property type="match status" value="1"/>
</dbReference>
<dbReference type="GO" id="GO:0000455">
    <property type="term" value="P:enzyme-directed rRNA pseudouridine synthesis"/>
    <property type="evidence" value="ECO:0007669"/>
    <property type="project" value="TreeGrafter"/>
</dbReference>
<gene>
    <name evidence="9" type="ORF">IAA04_06630</name>
</gene>
<reference evidence="9" key="2">
    <citation type="submission" date="2021-04" db="EMBL/GenBank/DDBJ databases">
        <authorList>
            <person name="Gilroy R."/>
        </authorList>
    </citation>
    <scope>NUCLEOTIDE SEQUENCE</scope>
    <source>
        <strain evidence="9">CHK183-5548</strain>
    </source>
</reference>
<dbReference type="InterPro" id="IPR036986">
    <property type="entry name" value="S4_RNA-bd_sf"/>
</dbReference>
<name>A0A9D2PBJ0_9FIRM</name>
<dbReference type="GO" id="GO:0003723">
    <property type="term" value="F:RNA binding"/>
    <property type="evidence" value="ECO:0007669"/>
    <property type="project" value="UniProtKB-KW"/>
</dbReference>
<keyword evidence="3 6" id="KW-0694">RNA-binding</keyword>
<dbReference type="SUPFAM" id="SSF55120">
    <property type="entry name" value="Pseudouridine synthase"/>
    <property type="match status" value="1"/>
</dbReference>
<dbReference type="EMBL" id="DWWL01000044">
    <property type="protein sequence ID" value="HJC47710.1"/>
    <property type="molecule type" value="Genomic_DNA"/>
</dbReference>
<accession>A0A9D2PBJ0</accession>
<dbReference type="InterPro" id="IPR006225">
    <property type="entry name" value="PsdUridine_synth_RluC/D"/>
</dbReference>
<dbReference type="InterPro" id="IPR020103">
    <property type="entry name" value="PsdUridine_synth_cat_dom_sf"/>
</dbReference>
<evidence type="ECO:0000313" key="9">
    <source>
        <dbReference type="EMBL" id="HJC47710.1"/>
    </source>
</evidence>
<dbReference type="SMART" id="SM00363">
    <property type="entry name" value="S4"/>
    <property type="match status" value="1"/>
</dbReference>
<dbReference type="CDD" id="cd02869">
    <property type="entry name" value="PseudoU_synth_RluA_like"/>
    <property type="match status" value="1"/>
</dbReference>
<dbReference type="Gene3D" id="3.10.290.10">
    <property type="entry name" value="RNA-binding S4 domain"/>
    <property type="match status" value="1"/>
</dbReference>
<comment type="caution">
    <text evidence="9">The sequence shown here is derived from an EMBL/GenBank/DDBJ whole genome shotgun (WGS) entry which is preliminary data.</text>
</comment>
<feature type="domain" description="RNA-binding S4" evidence="8">
    <location>
        <begin position="14"/>
        <end position="78"/>
    </location>
</feature>
<proteinExistence type="inferred from homology"/>
<feature type="active site" evidence="5">
    <location>
        <position position="138"/>
    </location>
</feature>
<dbReference type="InterPro" id="IPR006145">
    <property type="entry name" value="PsdUridine_synth_RsuA/RluA"/>
</dbReference>
<evidence type="ECO:0000259" key="8">
    <source>
        <dbReference type="SMART" id="SM00363"/>
    </source>
</evidence>